<keyword evidence="2" id="KW-1185">Reference proteome</keyword>
<name>A0ACC2M8B0_PERAE</name>
<sequence length="276" mass="29456">MSFVIVIPRDTYNYRLEGKVALITGGAGGIGACTAKLFSQHGAKVVIADLNEEIGQAVCKELGPQGASFIHCNLTKEDNIQNAVDATVSMHWKLDIMFNNEGMINHPKPSIVESNKSDFERVLGINVIGVFLSTKHVARVMIPTHRGSIIYTSSLASIISGITPHAYTSSKHAVVGLTKNAAVELGQSGIRANCVSPYLVPSTMTSSVFNMGEEEMAKKASVCSILKSVTLEAEDIAQAALYLGSDESWYVNGHNLVVDGGYGLTNPTLINALKTS</sequence>
<evidence type="ECO:0000313" key="1">
    <source>
        <dbReference type="EMBL" id="KAJ8641564.1"/>
    </source>
</evidence>
<reference evidence="1 2" key="1">
    <citation type="journal article" date="2022" name="Hortic Res">
        <title>A haplotype resolved chromosomal level avocado genome allows analysis of novel avocado genes.</title>
        <authorList>
            <person name="Nath O."/>
            <person name="Fletcher S.J."/>
            <person name="Hayward A."/>
            <person name="Shaw L.M."/>
            <person name="Masouleh A.K."/>
            <person name="Furtado A."/>
            <person name="Henry R.J."/>
            <person name="Mitter N."/>
        </authorList>
    </citation>
    <scope>NUCLEOTIDE SEQUENCE [LARGE SCALE GENOMIC DNA]</scope>
    <source>
        <strain evidence="2">cv. Hass</strain>
    </source>
</reference>
<dbReference type="Proteomes" id="UP001234297">
    <property type="component" value="Chromosome 5"/>
</dbReference>
<protein>
    <submittedName>
        <fullName evidence="1">Uncharacterized protein</fullName>
    </submittedName>
</protein>
<comment type="caution">
    <text evidence="1">The sequence shown here is derived from an EMBL/GenBank/DDBJ whole genome shotgun (WGS) entry which is preliminary data.</text>
</comment>
<organism evidence="1 2">
    <name type="scientific">Persea americana</name>
    <name type="common">Avocado</name>
    <dbReference type="NCBI Taxonomy" id="3435"/>
    <lineage>
        <taxon>Eukaryota</taxon>
        <taxon>Viridiplantae</taxon>
        <taxon>Streptophyta</taxon>
        <taxon>Embryophyta</taxon>
        <taxon>Tracheophyta</taxon>
        <taxon>Spermatophyta</taxon>
        <taxon>Magnoliopsida</taxon>
        <taxon>Magnoliidae</taxon>
        <taxon>Laurales</taxon>
        <taxon>Lauraceae</taxon>
        <taxon>Persea</taxon>
    </lineage>
</organism>
<evidence type="ECO:0000313" key="2">
    <source>
        <dbReference type="Proteomes" id="UP001234297"/>
    </source>
</evidence>
<proteinExistence type="predicted"/>
<accession>A0ACC2M8B0</accession>
<dbReference type="EMBL" id="CM056813">
    <property type="protein sequence ID" value="KAJ8641564.1"/>
    <property type="molecule type" value="Genomic_DNA"/>
</dbReference>
<gene>
    <name evidence="1" type="ORF">MRB53_018258</name>
</gene>